<feature type="domain" description="Glucose-methanol-choline oxidoreductase N-terminal" evidence="2">
    <location>
        <begin position="103"/>
        <end position="302"/>
    </location>
</feature>
<dbReference type="STRING" id="690307.A0A1L9WQF8"/>
<gene>
    <name evidence="4" type="ORF">ASPACDRAFT_53294</name>
</gene>
<dbReference type="InterPro" id="IPR000172">
    <property type="entry name" value="GMC_OxRdtase_N"/>
</dbReference>
<sequence length="458" mass="49822">MRTNLLPFLPLPPAPAEGHDYIVVGGSPSGIITAERLAEANKKVLLLLLERSITGSTVARGSNHSLVWNDTLTAIDVPGLSFDVGNIDYVGSYLCSDTEGTAACILGGGVSVNYMVFVHPPDRDFDDKWPMGWKWQEVQAGAERLYLCNPGNSLPSADSRRHGQVLYNILANFFSRVGWRFVDMSAQRNEKYEVCSHPVWNIENYKLVGLLRTYLPRALQRANFSLRMDAKVTRVVRDGSRATAPRGRVVLSAGALSSPQIPFNSGIGPSAQIETARRSGVAVPPTTDWFNLSVGVDLMNHPIFSIVGSCTPPAEGVVTITVYMTHGLTSTGALGLSTSQKTIFESMVDAITAPGTGLELQEYTITSPILSSLTAGIHYAGTTRMGLDDGRYPNGTAVVDTNTKVYGMDNLLRYLWSFPTYIFDSGIHPDLTSDNNQAYIMVVAENAVLRILSRPDDE</sequence>
<organism evidence="4 5">
    <name type="scientific">Aspergillus aculeatus (strain ATCC 16872 / CBS 172.66 / WB 5094)</name>
    <dbReference type="NCBI Taxonomy" id="690307"/>
    <lineage>
        <taxon>Eukaryota</taxon>
        <taxon>Fungi</taxon>
        <taxon>Dikarya</taxon>
        <taxon>Ascomycota</taxon>
        <taxon>Pezizomycotina</taxon>
        <taxon>Eurotiomycetes</taxon>
        <taxon>Eurotiomycetidae</taxon>
        <taxon>Eurotiales</taxon>
        <taxon>Aspergillaceae</taxon>
        <taxon>Aspergillus</taxon>
        <taxon>Aspergillus subgen. Circumdati</taxon>
    </lineage>
</organism>
<dbReference type="RefSeq" id="XP_020054731.1">
    <property type="nucleotide sequence ID" value="XM_020202731.1"/>
</dbReference>
<dbReference type="Gene3D" id="3.30.410.10">
    <property type="entry name" value="Cholesterol Oxidase, domain 2"/>
    <property type="match status" value="1"/>
</dbReference>
<dbReference type="VEuPathDB" id="FungiDB:ASPACDRAFT_53294"/>
<reference evidence="5" key="1">
    <citation type="journal article" date="2017" name="Genome Biol.">
        <title>Comparative genomics reveals high biological diversity and specific adaptations in the industrially and medically important fungal genus Aspergillus.</title>
        <authorList>
            <person name="de Vries R.P."/>
            <person name="Riley R."/>
            <person name="Wiebenga A."/>
            <person name="Aguilar-Osorio G."/>
            <person name="Amillis S."/>
            <person name="Uchima C.A."/>
            <person name="Anderluh G."/>
            <person name="Asadollahi M."/>
            <person name="Askin M."/>
            <person name="Barry K."/>
            <person name="Battaglia E."/>
            <person name="Bayram O."/>
            <person name="Benocci T."/>
            <person name="Braus-Stromeyer S.A."/>
            <person name="Caldana C."/>
            <person name="Canovas D."/>
            <person name="Cerqueira G.C."/>
            <person name="Chen F."/>
            <person name="Chen W."/>
            <person name="Choi C."/>
            <person name="Clum A."/>
            <person name="Dos Santos R.A."/>
            <person name="Damasio A.R."/>
            <person name="Diallinas G."/>
            <person name="Emri T."/>
            <person name="Fekete E."/>
            <person name="Flipphi M."/>
            <person name="Freyberg S."/>
            <person name="Gallo A."/>
            <person name="Gournas C."/>
            <person name="Habgood R."/>
            <person name="Hainaut M."/>
            <person name="Harispe M.L."/>
            <person name="Henrissat B."/>
            <person name="Hilden K.S."/>
            <person name="Hope R."/>
            <person name="Hossain A."/>
            <person name="Karabika E."/>
            <person name="Karaffa L."/>
            <person name="Karanyi Z."/>
            <person name="Krasevec N."/>
            <person name="Kuo A."/>
            <person name="Kusch H."/>
            <person name="LaButti K."/>
            <person name="Lagendijk E.L."/>
            <person name="Lapidus A."/>
            <person name="Levasseur A."/>
            <person name="Lindquist E."/>
            <person name="Lipzen A."/>
            <person name="Logrieco A.F."/>
            <person name="MacCabe A."/>
            <person name="Maekelae M.R."/>
            <person name="Malavazi I."/>
            <person name="Melin P."/>
            <person name="Meyer V."/>
            <person name="Mielnichuk N."/>
            <person name="Miskei M."/>
            <person name="Molnar A.P."/>
            <person name="Mule G."/>
            <person name="Ngan C.Y."/>
            <person name="Orejas M."/>
            <person name="Orosz E."/>
            <person name="Ouedraogo J.P."/>
            <person name="Overkamp K.M."/>
            <person name="Park H.-S."/>
            <person name="Perrone G."/>
            <person name="Piumi F."/>
            <person name="Punt P.J."/>
            <person name="Ram A.F."/>
            <person name="Ramon A."/>
            <person name="Rauscher S."/>
            <person name="Record E."/>
            <person name="Riano-Pachon D.M."/>
            <person name="Robert V."/>
            <person name="Roehrig J."/>
            <person name="Ruller R."/>
            <person name="Salamov A."/>
            <person name="Salih N.S."/>
            <person name="Samson R.A."/>
            <person name="Sandor E."/>
            <person name="Sanguinetti M."/>
            <person name="Schuetze T."/>
            <person name="Sepcic K."/>
            <person name="Shelest E."/>
            <person name="Sherlock G."/>
            <person name="Sophianopoulou V."/>
            <person name="Squina F.M."/>
            <person name="Sun H."/>
            <person name="Susca A."/>
            <person name="Todd R.B."/>
            <person name="Tsang A."/>
            <person name="Unkles S.E."/>
            <person name="van de Wiele N."/>
            <person name="van Rossen-Uffink D."/>
            <person name="Oliveira J.V."/>
            <person name="Vesth T.C."/>
            <person name="Visser J."/>
            <person name="Yu J.-H."/>
            <person name="Zhou M."/>
            <person name="Andersen M.R."/>
            <person name="Archer D.B."/>
            <person name="Baker S.E."/>
            <person name="Benoit I."/>
            <person name="Brakhage A.A."/>
            <person name="Braus G.H."/>
            <person name="Fischer R."/>
            <person name="Frisvad J.C."/>
            <person name="Goldman G.H."/>
            <person name="Houbraken J."/>
            <person name="Oakley B."/>
            <person name="Pocsi I."/>
            <person name="Scazzocchio C."/>
            <person name="Seiboth B."/>
            <person name="vanKuyk P.A."/>
            <person name="Wortman J."/>
            <person name="Dyer P.S."/>
            <person name="Grigoriev I.V."/>
        </authorList>
    </citation>
    <scope>NUCLEOTIDE SEQUENCE [LARGE SCALE GENOMIC DNA]</scope>
    <source>
        <strain evidence="5">ATCC 16872 / CBS 172.66 / WB 5094</strain>
    </source>
</reference>
<dbReference type="Pfam" id="PF00732">
    <property type="entry name" value="GMC_oxred_N"/>
    <property type="match status" value="1"/>
</dbReference>
<dbReference type="PANTHER" id="PTHR47190">
    <property type="entry name" value="DEHYDROGENASE, PUTATIVE-RELATED"/>
    <property type="match status" value="1"/>
</dbReference>
<dbReference type="Pfam" id="PF05199">
    <property type="entry name" value="GMC_oxred_C"/>
    <property type="match status" value="1"/>
</dbReference>
<dbReference type="InterPro" id="IPR036188">
    <property type="entry name" value="FAD/NAD-bd_sf"/>
</dbReference>
<protein>
    <submittedName>
        <fullName evidence="4">GMC oxidoreductase</fullName>
    </submittedName>
</protein>
<dbReference type="InterPro" id="IPR053208">
    <property type="entry name" value="GMC_Oxidoreductase_CD"/>
</dbReference>
<evidence type="ECO:0000259" key="3">
    <source>
        <dbReference type="Pfam" id="PF05199"/>
    </source>
</evidence>
<dbReference type="Proteomes" id="UP000184546">
    <property type="component" value="Unassembled WGS sequence"/>
</dbReference>
<accession>A0A1L9WQF8</accession>
<dbReference type="InterPro" id="IPR007867">
    <property type="entry name" value="GMC_OxRtase_C"/>
</dbReference>
<dbReference type="GO" id="GO:0050660">
    <property type="term" value="F:flavin adenine dinucleotide binding"/>
    <property type="evidence" value="ECO:0007669"/>
    <property type="project" value="InterPro"/>
</dbReference>
<dbReference type="SUPFAM" id="SSF51905">
    <property type="entry name" value="FAD/NAD(P)-binding domain"/>
    <property type="match status" value="1"/>
</dbReference>
<dbReference type="OrthoDB" id="413885at2759"/>
<dbReference type="OMA" id="KIFTHPP"/>
<keyword evidence="5" id="KW-1185">Reference proteome</keyword>
<evidence type="ECO:0000313" key="4">
    <source>
        <dbReference type="EMBL" id="OJJ98391.1"/>
    </source>
</evidence>
<evidence type="ECO:0000313" key="5">
    <source>
        <dbReference type="Proteomes" id="UP000184546"/>
    </source>
</evidence>
<evidence type="ECO:0000256" key="1">
    <source>
        <dbReference type="ARBA" id="ARBA00010790"/>
    </source>
</evidence>
<dbReference type="GO" id="GO:0016614">
    <property type="term" value="F:oxidoreductase activity, acting on CH-OH group of donors"/>
    <property type="evidence" value="ECO:0007669"/>
    <property type="project" value="InterPro"/>
</dbReference>
<evidence type="ECO:0000259" key="2">
    <source>
        <dbReference type="Pfam" id="PF00732"/>
    </source>
</evidence>
<dbReference type="AlphaFoldDB" id="A0A1L9WQF8"/>
<proteinExistence type="inferred from homology"/>
<name>A0A1L9WQF8_ASPA1</name>
<feature type="domain" description="Glucose-methanol-choline oxidoreductase C-terminal" evidence="3">
    <location>
        <begin position="364"/>
        <end position="444"/>
    </location>
</feature>
<dbReference type="Gene3D" id="3.50.50.60">
    <property type="entry name" value="FAD/NAD(P)-binding domain"/>
    <property type="match status" value="2"/>
</dbReference>
<comment type="similarity">
    <text evidence="1">Belongs to the GMC oxidoreductase family.</text>
</comment>
<dbReference type="EMBL" id="KV878980">
    <property type="protein sequence ID" value="OJJ98391.1"/>
    <property type="molecule type" value="Genomic_DNA"/>
</dbReference>
<dbReference type="GeneID" id="30976545"/>
<dbReference type="PANTHER" id="PTHR47190:SF4">
    <property type="entry name" value="DEHYDROGENASE, PUTATIVE-RELATED"/>
    <property type="match status" value="1"/>
</dbReference>